<comment type="caution">
    <text evidence="5">The sequence shown here is derived from an EMBL/GenBank/DDBJ whole genome shotgun (WGS) entry which is preliminary data.</text>
</comment>
<dbReference type="PANTHER" id="PTHR42715">
    <property type="entry name" value="BETA-GLUCOSIDASE"/>
    <property type="match status" value="1"/>
</dbReference>
<dbReference type="Proteomes" id="UP000278673">
    <property type="component" value="Unassembled WGS sequence"/>
</dbReference>
<dbReference type="GO" id="GO:0004553">
    <property type="term" value="F:hydrolase activity, hydrolyzing O-glycosyl compounds"/>
    <property type="evidence" value="ECO:0007669"/>
    <property type="project" value="InterPro"/>
</dbReference>
<comment type="similarity">
    <text evidence="1">Belongs to the glycosyl hydrolase 3 family.</text>
</comment>
<evidence type="ECO:0000259" key="4">
    <source>
        <dbReference type="SMART" id="SM01217"/>
    </source>
</evidence>
<dbReference type="Gene3D" id="3.40.50.1700">
    <property type="entry name" value="Glycoside hydrolase family 3 C-terminal domain"/>
    <property type="match status" value="2"/>
</dbReference>
<dbReference type="SMART" id="SM01217">
    <property type="entry name" value="Fn3_like"/>
    <property type="match status" value="1"/>
</dbReference>
<dbReference type="Gene3D" id="2.60.40.10">
    <property type="entry name" value="Immunoglobulins"/>
    <property type="match status" value="1"/>
</dbReference>
<dbReference type="SUPFAM" id="SSF52279">
    <property type="entry name" value="Beta-D-glucan exohydrolase, C-terminal domain"/>
    <property type="match status" value="1"/>
</dbReference>
<evidence type="ECO:0000256" key="3">
    <source>
        <dbReference type="SAM" id="MobiDB-lite"/>
    </source>
</evidence>
<evidence type="ECO:0000313" key="5">
    <source>
        <dbReference type="EMBL" id="RMI41853.1"/>
    </source>
</evidence>
<keyword evidence="6" id="KW-1185">Reference proteome</keyword>
<proteinExistence type="inferred from homology"/>
<dbReference type="InterPro" id="IPR036962">
    <property type="entry name" value="Glyco_hydro_3_N_sf"/>
</dbReference>
<feature type="compositionally biased region" description="Gly residues" evidence="3">
    <location>
        <begin position="10"/>
        <end position="24"/>
    </location>
</feature>
<dbReference type="AlphaFoldDB" id="A0A3M2LZ26"/>
<name>A0A3M2LZ26_9ACTN</name>
<accession>A0A3M2LZ26</accession>
<dbReference type="Pfam" id="PF14310">
    <property type="entry name" value="Fn3-like"/>
    <property type="match status" value="1"/>
</dbReference>
<dbReference type="Gene3D" id="2.60.120.260">
    <property type="entry name" value="Galactose-binding domain-like"/>
    <property type="match status" value="1"/>
</dbReference>
<dbReference type="InterPro" id="IPR013783">
    <property type="entry name" value="Ig-like_fold"/>
</dbReference>
<dbReference type="GO" id="GO:0005975">
    <property type="term" value="P:carbohydrate metabolic process"/>
    <property type="evidence" value="ECO:0007669"/>
    <property type="project" value="InterPro"/>
</dbReference>
<dbReference type="RefSeq" id="WP_122183520.1">
    <property type="nucleotide sequence ID" value="NZ_RFFJ01000041.1"/>
</dbReference>
<reference evidence="5 6" key="1">
    <citation type="submission" date="2018-10" db="EMBL/GenBank/DDBJ databases">
        <title>Isolation, diversity and antifungal activity of actinobacteria from wheat.</title>
        <authorList>
            <person name="Han C."/>
        </authorList>
    </citation>
    <scope>NUCLEOTIDE SEQUENCE [LARGE SCALE GENOMIC DNA]</scope>
    <source>
        <strain evidence="5 6">NEAU-YY642</strain>
    </source>
</reference>
<feature type="compositionally biased region" description="Low complexity" evidence="3">
    <location>
        <begin position="43"/>
        <end position="54"/>
    </location>
</feature>
<evidence type="ECO:0000256" key="1">
    <source>
        <dbReference type="ARBA" id="ARBA00005336"/>
    </source>
</evidence>
<dbReference type="InterPro" id="IPR026891">
    <property type="entry name" value="Fn3-like"/>
</dbReference>
<feature type="region of interest" description="Disordered" evidence="3">
    <location>
        <begin position="1"/>
        <end position="55"/>
    </location>
</feature>
<dbReference type="PANTHER" id="PTHR42715:SF10">
    <property type="entry name" value="BETA-GLUCOSIDASE"/>
    <property type="match status" value="1"/>
</dbReference>
<evidence type="ECO:0000256" key="2">
    <source>
        <dbReference type="ARBA" id="ARBA00022801"/>
    </source>
</evidence>
<dbReference type="Pfam" id="PF01915">
    <property type="entry name" value="Glyco_hydro_3_C"/>
    <property type="match status" value="1"/>
</dbReference>
<protein>
    <recommendedName>
        <fullName evidence="4">Fibronectin type III-like domain-containing protein</fullName>
    </recommendedName>
</protein>
<keyword evidence="2" id="KW-0378">Hydrolase</keyword>
<dbReference type="Gene3D" id="3.20.20.300">
    <property type="entry name" value="Glycoside hydrolase, family 3, N-terminal domain"/>
    <property type="match status" value="1"/>
</dbReference>
<sequence>MERRRVAGRRGVGGGPRGAGGRQGRPGAAAGAPGRRAGRRRAAPGARGRCPVRATGVGGPFDGGLRADGRAFPLDRSRLRRVALLGPNAVDAFTQGGGSGRTYPERVVSPAEGLRAALGDGVELVVEQGCDARGLLPPLDGEALRGATVEWLDDEGAVVARQPLERPWTSASRREPGQTRARVTAEVELVGDGTHLLEAGVLGAHRTWVDGGLVHHEPRHATADDVLASVNNNPRGGRAEVEVAGRRTVEVRVDLAIPDLGGFGHWGVVVLRHQPPRPSLDQRIAAAAEAAAGSDVAVVVVGTNDEVESEGFDRTSLALPGAQDRLVRAVAATGTPTVVVVNAGAPVLLPWLDERDDADGTNGADGTTGTNAGTAVDAVVWAWFPGQECGAALADVLLGVTEPAGRLPWTLPASERDVPERPLTPVDGVLDYAEGVFVGHRAWDAAGVEPARPFGFGLGWTSWAFDKLTAPGRAAPGEPVTVTVAVRNTGERRGRCLAQAYLEPPAGGQPERPVRWLAAFEGTELDPGEADEITLTVSARAFAVWDVTAGDWATPPGRYGLVVGAHSHDAALRAVVEIG</sequence>
<dbReference type="InterPro" id="IPR002772">
    <property type="entry name" value="Glyco_hydro_3_C"/>
</dbReference>
<dbReference type="EMBL" id="RFFJ01000041">
    <property type="protein sequence ID" value="RMI41853.1"/>
    <property type="molecule type" value="Genomic_DNA"/>
</dbReference>
<organism evidence="5 6">
    <name type="scientific">Streptomyces triticirhizae</name>
    <dbReference type="NCBI Taxonomy" id="2483353"/>
    <lineage>
        <taxon>Bacteria</taxon>
        <taxon>Bacillati</taxon>
        <taxon>Actinomycetota</taxon>
        <taxon>Actinomycetes</taxon>
        <taxon>Kitasatosporales</taxon>
        <taxon>Streptomycetaceae</taxon>
        <taxon>Streptomyces</taxon>
    </lineage>
</organism>
<gene>
    <name evidence="5" type="ORF">EBN88_10350</name>
</gene>
<feature type="compositionally biased region" description="Low complexity" evidence="3">
    <location>
        <begin position="25"/>
        <end position="35"/>
    </location>
</feature>
<evidence type="ECO:0000313" key="6">
    <source>
        <dbReference type="Proteomes" id="UP000278673"/>
    </source>
</evidence>
<feature type="domain" description="Fibronectin type III-like" evidence="4">
    <location>
        <begin position="496"/>
        <end position="567"/>
    </location>
</feature>
<dbReference type="InterPro" id="IPR036881">
    <property type="entry name" value="Glyco_hydro_3_C_sf"/>
</dbReference>
<dbReference type="InterPro" id="IPR050288">
    <property type="entry name" value="Cellulose_deg_GH3"/>
</dbReference>